<name>A0AA37NMC8_9BACT</name>
<sequence>MKLYEVISFNRELLRRLSSVGIRLDDCKYIDLYEDYRKLREGGGKMTYIAAVLAEKYGVCERQVYLIIARFEKDCTDISV</sequence>
<reference evidence="1" key="1">
    <citation type="submission" date="2022-01" db="EMBL/GenBank/DDBJ databases">
        <title>Novel bile acid biosynthetic pathways are enriched in the microbiome of centenarians.</title>
        <authorList>
            <person name="Sato Y."/>
            <person name="Atarashi K."/>
            <person name="Plichta R.D."/>
            <person name="Arai Y."/>
            <person name="Sasajima S."/>
            <person name="Kearney M.S."/>
            <person name="Suda W."/>
            <person name="Takeshita K."/>
            <person name="Sasaki T."/>
            <person name="Okamoto S."/>
            <person name="Skelly N.A."/>
            <person name="Okamura Y."/>
            <person name="Vlamakis H."/>
            <person name="Li Y."/>
            <person name="Tanoue T."/>
            <person name="Takei H."/>
            <person name="Nittono H."/>
            <person name="Narushima S."/>
            <person name="Irie J."/>
            <person name="Itoh H."/>
            <person name="Moriya K."/>
            <person name="Sugiura Y."/>
            <person name="Suematsu M."/>
            <person name="Moritoki N."/>
            <person name="Shibata S."/>
            <person name="Littman R.D."/>
            <person name="Fischbach A.M."/>
            <person name="Uwamino Y."/>
            <person name="Inoue T."/>
            <person name="Honda A."/>
            <person name="Hattori M."/>
            <person name="Murai T."/>
            <person name="Xavier J.R."/>
            <person name="Hirose N."/>
            <person name="Honda K."/>
        </authorList>
    </citation>
    <scope>NUCLEOTIDE SEQUENCE</scope>
    <source>
        <strain evidence="1">CE91-St16</strain>
    </source>
</reference>
<dbReference type="EMBL" id="BQOL01000001">
    <property type="protein sequence ID" value="GKI17754.1"/>
    <property type="molecule type" value="Genomic_DNA"/>
</dbReference>
<gene>
    <name evidence="1" type="ORF">CE91St16_06620</name>
</gene>
<evidence type="ECO:0000313" key="2">
    <source>
        <dbReference type="Proteomes" id="UP001055105"/>
    </source>
</evidence>
<dbReference type="AlphaFoldDB" id="A0AA37NMC8"/>
<evidence type="ECO:0000313" key="1">
    <source>
        <dbReference type="EMBL" id="GKI17754.1"/>
    </source>
</evidence>
<proteinExistence type="predicted"/>
<comment type="caution">
    <text evidence="1">The sequence shown here is derived from an EMBL/GenBank/DDBJ whole genome shotgun (WGS) entry which is preliminary data.</text>
</comment>
<evidence type="ECO:0008006" key="3">
    <source>
        <dbReference type="Google" id="ProtNLM"/>
    </source>
</evidence>
<organism evidence="1 2">
    <name type="scientific">Alistipes finegoldii</name>
    <dbReference type="NCBI Taxonomy" id="214856"/>
    <lineage>
        <taxon>Bacteria</taxon>
        <taxon>Pseudomonadati</taxon>
        <taxon>Bacteroidota</taxon>
        <taxon>Bacteroidia</taxon>
        <taxon>Bacteroidales</taxon>
        <taxon>Rikenellaceae</taxon>
        <taxon>Alistipes</taxon>
    </lineage>
</organism>
<protein>
    <recommendedName>
        <fullName evidence="3">Mor transcription activator domain-containing protein</fullName>
    </recommendedName>
</protein>
<dbReference type="RefSeq" id="WP_009596350.1">
    <property type="nucleotide sequence ID" value="NZ_AP025581.1"/>
</dbReference>
<accession>A0AA37NMC8</accession>
<dbReference type="Proteomes" id="UP001055105">
    <property type="component" value="Unassembled WGS sequence"/>
</dbReference>